<dbReference type="SUPFAM" id="SSF51316">
    <property type="entry name" value="Mss4-like"/>
    <property type="match status" value="1"/>
</dbReference>
<dbReference type="PANTHER" id="PTHR28620:SF1">
    <property type="entry name" value="CENP-V_GFA DOMAIN-CONTAINING PROTEIN"/>
    <property type="match status" value="1"/>
</dbReference>
<evidence type="ECO:0000313" key="6">
    <source>
        <dbReference type="Proteomes" id="UP000660885"/>
    </source>
</evidence>
<evidence type="ECO:0000259" key="4">
    <source>
        <dbReference type="PROSITE" id="PS51891"/>
    </source>
</evidence>
<reference evidence="5 6" key="1">
    <citation type="submission" date="2021-01" db="EMBL/GenBank/DDBJ databases">
        <title>Belnapia mucosa sp. nov. and Belnapia arida sp. nov., isolated from the Tabernas Desert (Almeria, Spain).</title>
        <authorList>
            <person name="Molina-Menor E."/>
            <person name="Vidal-Verdu A."/>
            <person name="Calonge A."/>
            <person name="Satari L."/>
            <person name="Pereto J."/>
            <person name="Porcar M."/>
        </authorList>
    </citation>
    <scope>NUCLEOTIDE SEQUENCE [LARGE SCALE GENOMIC DNA]</scope>
    <source>
        <strain evidence="5 6">T18</strain>
    </source>
</reference>
<comment type="similarity">
    <text evidence="1">Belongs to the Gfa family.</text>
</comment>
<dbReference type="EMBL" id="JAETWB010000056">
    <property type="protein sequence ID" value="MBL6082270.1"/>
    <property type="molecule type" value="Genomic_DNA"/>
</dbReference>
<dbReference type="InterPro" id="IPR011057">
    <property type="entry name" value="Mss4-like_sf"/>
</dbReference>
<evidence type="ECO:0000256" key="3">
    <source>
        <dbReference type="ARBA" id="ARBA00022833"/>
    </source>
</evidence>
<evidence type="ECO:0000256" key="2">
    <source>
        <dbReference type="ARBA" id="ARBA00022723"/>
    </source>
</evidence>
<proteinExistence type="inferred from homology"/>
<dbReference type="InterPro" id="IPR052355">
    <property type="entry name" value="CENP-V-like"/>
</dbReference>
<protein>
    <submittedName>
        <fullName evidence="5">GFA family protein</fullName>
    </submittedName>
</protein>
<accession>A0ABS1UDS4</accession>
<comment type="caution">
    <text evidence="5">The sequence shown here is derived from an EMBL/GenBank/DDBJ whole genome shotgun (WGS) entry which is preliminary data.</text>
</comment>
<evidence type="ECO:0000256" key="1">
    <source>
        <dbReference type="ARBA" id="ARBA00005495"/>
    </source>
</evidence>
<dbReference type="PROSITE" id="PS51891">
    <property type="entry name" value="CENP_V_GFA"/>
    <property type="match status" value="1"/>
</dbReference>
<dbReference type="Proteomes" id="UP000660885">
    <property type="component" value="Unassembled WGS sequence"/>
</dbReference>
<gene>
    <name evidence="5" type="ORF">JMJ56_30295</name>
</gene>
<dbReference type="RefSeq" id="WP_202835481.1">
    <property type="nucleotide sequence ID" value="NZ_JAETWB010000056.1"/>
</dbReference>
<keyword evidence="6" id="KW-1185">Reference proteome</keyword>
<evidence type="ECO:0000313" key="5">
    <source>
        <dbReference type="EMBL" id="MBL6082270.1"/>
    </source>
</evidence>
<feature type="domain" description="CENP-V/GFA" evidence="4">
    <location>
        <begin position="5"/>
        <end position="129"/>
    </location>
</feature>
<dbReference type="Pfam" id="PF04828">
    <property type="entry name" value="GFA"/>
    <property type="match status" value="1"/>
</dbReference>
<name>A0ABS1UDS4_9PROT</name>
<dbReference type="Gene3D" id="2.170.150.70">
    <property type="match status" value="1"/>
</dbReference>
<keyword evidence="3" id="KW-0862">Zinc</keyword>
<dbReference type="InterPro" id="IPR006913">
    <property type="entry name" value="CENP-V/GFA"/>
</dbReference>
<sequence>MKKTYRGSCHCRAVTFEADIDLSQGTGKCNCTVCWKQRMWNAGGLAPSDFRLLTGEDMLGDYRKYGDWGEGHHRFCRRCGIATHSHGQIKQMGNVPFVSVHLAALDDLPIEELIAAPVRCMDGLHDNWGNPPAEIRHL</sequence>
<organism evidence="5 6">
    <name type="scientific">Belnapia arida</name>
    <dbReference type="NCBI Taxonomy" id="2804533"/>
    <lineage>
        <taxon>Bacteria</taxon>
        <taxon>Pseudomonadati</taxon>
        <taxon>Pseudomonadota</taxon>
        <taxon>Alphaproteobacteria</taxon>
        <taxon>Acetobacterales</taxon>
        <taxon>Roseomonadaceae</taxon>
        <taxon>Belnapia</taxon>
    </lineage>
</organism>
<dbReference type="PANTHER" id="PTHR28620">
    <property type="entry name" value="CENTROMERE PROTEIN V"/>
    <property type="match status" value="1"/>
</dbReference>
<keyword evidence="2" id="KW-0479">Metal-binding</keyword>